<dbReference type="GO" id="GO:0016491">
    <property type="term" value="F:oxidoreductase activity"/>
    <property type="evidence" value="ECO:0007669"/>
    <property type="project" value="UniProtKB-KW"/>
</dbReference>
<evidence type="ECO:0000256" key="2">
    <source>
        <dbReference type="SAM" id="Phobius"/>
    </source>
</evidence>
<proteinExistence type="predicted"/>
<evidence type="ECO:0000313" key="3">
    <source>
        <dbReference type="EMBL" id="KKN46044.1"/>
    </source>
</evidence>
<comment type="caution">
    <text evidence="3">The sequence shown here is derived from an EMBL/GenBank/DDBJ whole genome shotgun (WGS) entry which is preliminary data.</text>
</comment>
<keyword evidence="2" id="KW-1133">Transmembrane helix</keyword>
<feature type="transmembrane region" description="Helical" evidence="2">
    <location>
        <begin position="196"/>
        <end position="220"/>
    </location>
</feature>
<gene>
    <name evidence="3" type="ORF">LCGC14_0677380</name>
</gene>
<evidence type="ECO:0000256" key="1">
    <source>
        <dbReference type="ARBA" id="ARBA00023002"/>
    </source>
</evidence>
<feature type="transmembrane region" description="Helical" evidence="2">
    <location>
        <begin position="232"/>
        <end position="250"/>
    </location>
</feature>
<feature type="non-terminal residue" evidence="3">
    <location>
        <position position="1"/>
    </location>
</feature>
<protein>
    <submittedName>
        <fullName evidence="3">Uncharacterized protein</fullName>
    </submittedName>
</protein>
<keyword evidence="1" id="KW-0560">Oxidoreductase</keyword>
<dbReference type="SUPFAM" id="SSF53323">
    <property type="entry name" value="Pyruvate-ferredoxin oxidoreductase, PFOR, domain III"/>
    <property type="match status" value="1"/>
</dbReference>
<keyword evidence="2" id="KW-0812">Transmembrane</keyword>
<dbReference type="EMBL" id="LAZR01001353">
    <property type="protein sequence ID" value="KKN46044.1"/>
    <property type="molecule type" value="Genomic_DNA"/>
</dbReference>
<dbReference type="AlphaFoldDB" id="A0A0F9QUC5"/>
<keyword evidence="2" id="KW-0472">Membrane</keyword>
<dbReference type="InterPro" id="IPR002869">
    <property type="entry name" value="Pyrv_flavodox_OxRed_cen"/>
</dbReference>
<name>A0A0F9QUC5_9ZZZZ</name>
<accession>A0A0F9QUC5</accession>
<organism evidence="3">
    <name type="scientific">marine sediment metagenome</name>
    <dbReference type="NCBI Taxonomy" id="412755"/>
    <lineage>
        <taxon>unclassified sequences</taxon>
        <taxon>metagenomes</taxon>
        <taxon>ecological metagenomes</taxon>
    </lineage>
</organism>
<reference evidence="3" key="1">
    <citation type="journal article" date="2015" name="Nature">
        <title>Complex archaea that bridge the gap between prokaryotes and eukaryotes.</title>
        <authorList>
            <person name="Spang A."/>
            <person name="Saw J.H."/>
            <person name="Jorgensen S.L."/>
            <person name="Zaremba-Niedzwiedzka K."/>
            <person name="Martijn J."/>
            <person name="Lind A.E."/>
            <person name="van Eijk R."/>
            <person name="Schleper C."/>
            <person name="Guy L."/>
            <person name="Ettema T.J."/>
        </authorList>
    </citation>
    <scope>NUCLEOTIDE SEQUENCE</scope>
</reference>
<sequence length="317" mass="36462">PAGVLLQRDKYPDLRELREAIEALSEKTWFLDATDIALKLGAVIVTNIIMLALSIPASSFLLRHPISILSSIDISLVIIPQHPKMIVCSYILLYRVHYKSLLHQSCIRDISYTVSFILSSHTPHTLSPNKNFVFPHIVHICLRIILYSPKIVLILLYQWEISEPIQIYFHECLLPNNYIIYQSFQLTIPKCLYGKIYIFLLILIVFDYEAVSVIIVHGVYSTRCLCFSNHRNIYPFIYTTFTIVTLHFNLPKFNCLVIVSSHSCEHDHPSFRALAGQLRHIMSENFPPPQISFPLFLLSYAHHTGNTCATHLQLLLC</sequence>
<feature type="transmembrane region" description="Helical" evidence="2">
    <location>
        <begin position="36"/>
        <end position="62"/>
    </location>
</feature>